<protein>
    <submittedName>
        <fullName evidence="3">Amidohydrolase</fullName>
    </submittedName>
</protein>
<feature type="domain" description="Amidohydrolase-related" evidence="2">
    <location>
        <begin position="61"/>
        <end position="281"/>
    </location>
</feature>
<dbReference type="RefSeq" id="WP_053283420.1">
    <property type="nucleotide sequence ID" value="NZ_JNVD01000020.1"/>
</dbReference>
<dbReference type="InterPro" id="IPR006680">
    <property type="entry name" value="Amidohydro-rel"/>
</dbReference>
<dbReference type="InterPro" id="IPR032466">
    <property type="entry name" value="Metal_Hydrolase"/>
</dbReference>
<dbReference type="EMBL" id="JNVD01000020">
    <property type="protein sequence ID" value="KOC21083.1"/>
    <property type="molecule type" value="Genomic_DNA"/>
</dbReference>
<keyword evidence="3" id="KW-0378">Hydrolase</keyword>
<organism evidence="3 4">
    <name type="scientific">Comamonas testosteroni</name>
    <name type="common">Pseudomonas testosteroni</name>
    <dbReference type="NCBI Taxonomy" id="285"/>
    <lineage>
        <taxon>Bacteria</taxon>
        <taxon>Pseudomonadati</taxon>
        <taxon>Pseudomonadota</taxon>
        <taxon>Betaproteobacteria</taxon>
        <taxon>Burkholderiales</taxon>
        <taxon>Comamonadaceae</taxon>
        <taxon>Comamonas</taxon>
    </lineage>
</organism>
<dbReference type="PANTHER" id="PTHR21240">
    <property type="entry name" value="2-AMINO-3-CARBOXYLMUCONATE-6-SEMIALDEHYDE DECARBOXYLASE"/>
    <property type="match status" value="1"/>
</dbReference>
<dbReference type="Gene3D" id="3.20.20.140">
    <property type="entry name" value="Metal-dependent hydrolases"/>
    <property type="match status" value="1"/>
</dbReference>
<name>A0A0L7MHN3_COMTE</name>
<evidence type="ECO:0000259" key="2">
    <source>
        <dbReference type="Pfam" id="PF04909"/>
    </source>
</evidence>
<dbReference type="Pfam" id="PF04909">
    <property type="entry name" value="Amidohydro_2"/>
    <property type="match status" value="1"/>
</dbReference>
<accession>A0A0L7MHN3</accession>
<evidence type="ECO:0000313" key="4">
    <source>
        <dbReference type="Proteomes" id="UP000037442"/>
    </source>
</evidence>
<keyword evidence="1" id="KW-0456">Lyase</keyword>
<dbReference type="SUPFAM" id="SSF51556">
    <property type="entry name" value="Metallo-dependent hydrolases"/>
    <property type="match status" value="1"/>
</dbReference>
<proteinExistence type="predicted"/>
<comment type="caution">
    <text evidence="3">The sequence shown here is derived from an EMBL/GenBank/DDBJ whole genome shotgun (WGS) entry which is preliminary data.</text>
</comment>
<gene>
    <name evidence="3" type="ORF">GL58_10335</name>
</gene>
<dbReference type="InterPro" id="IPR032465">
    <property type="entry name" value="ACMSD"/>
</dbReference>
<evidence type="ECO:0000256" key="1">
    <source>
        <dbReference type="ARBA" id="ARBA00023239"/>
    </source>
</evidence>
<reference evidence="4" key="1">
    <citation type="submission" date="2014-06" db="EMBL/GenBank/DDBJ databases">
        <title>Draft genome sequence of C. testosteroni WDL7.</title>
        <authorList>
            <person name="Wu Y."/>
            <person name="Seshan H."/>
            <person name="Arumugam K."/>
        </authorList>
    </citation>
    <scope>NUCLEOTIDE SEQUENCE [LARGE SCALE GENOMIC DNA]</scope>
    <source>
        <strain evidence="4">WDL7</strain>
    </source>
</reference>
<dbReference type="Proteomes" id="UP000037442">
    <property type="component" value="Unassembled WGS sequence"/>
</dbReference>
<dbReference type="AlphaFoldDB" id="A0A0L7MHN3"/>
<sequence>MIIDISCYPTDQVDLAWWHDGKPYTVDRLLKTMDGPYYVNGKPRRIDKAFIQPPQGNTIYTWSDGEKSGRESIDDYMAYTLKCVQEHPDRFIGCFVYNPRCGVKNGVEAIERYVKEHGFKMVQMQANMHAYRPDRALDWVRPAFEKCAELGVPVKLHTGDGPYSIPSEWIPMIQEFPNVNFIMAHFGVQTGGVYCFEPFQAAMDLPNVYCESGWCLQSRIVEFAKVLPKHKIIFGTDTPPNEPGMWLRLLEVLCTNPPQGMNLDEETLEGYLGNNIARMIGIEPTPAPRTFEEAEQMLGHKAERQPVIELY</sequence>
<dbReference type="GO" id="GO:0016787">
    <property type="term" value="F:hydrolase activity"/>
    <property type="evidence" value="ECO:0007669"/>
    <property type="project" value="UniProtKB-KW"/>
</dbReference>
<dbReference type="PATRIC" id="fig|285.49.peg.2128"/>
<dbReference type="GO" id="GO:0016831">
    <property type="term" value="F:carboxy-lyase activity"/>
    <property type="evidence" value="ECO:0007669"/>
    <property type="project" value="InterPro"/>
</dbReference>
<evidence type="ECO:0000313" key="3">
    <source>
        <dbReference type="EMBL" id="KOC21083.1"/>
    </source>
</evidence>